<name>A0ABP0I5B3_9DINO</name>
<protein>
    <recommendedName>
        <fullName evidence="3">PH domain-containing protein</fullName>
    </recommendedName>
</protein>
<keyword evidence="2" id="KW-1185">Reference proteome</keyword>
<evidence type="ECO:0000313" key="1">
    <source>
        <dbReference type="EMBL" id="CAK8997765.1"/>
    </source>
</evidence>
<gene>
    <name evidence="1" type="ORF">SCF082_LOCUS5344</name>
</gene>
<proteinExistence type="predicted"/>
<comment type="caution">
    <text evidence="1">The sequence shown here is derived from an EMBL/GenBank/DDBJ whole genome shotgun (WGS) entry which is preliminary data.</text>
</comment>
<dbReference type="SUPFAM" id="SSF50729">
    <property type="entry name" value="PH domain-like"/>
    <property type="match status" value="1"/>
</dbReference>
<evidence type="ECO:0000313" key="2">
    <source>
        <dbReference type="Proteomes" id="UP001642464"/>
    </source>
</evidence>
<dbReference type="Proteomes" id="UP001642464">
    <property type="component" value="Unassembled WGS sequence"/>
</dbReference>
<reference evidence="1 2" key="1">
    <citation type="submission" date="2024-02" db="EMBL/GenBank/DDBJ databases">
        <authorList>
            <person name="Chen Y."/>
            <person name="Shah S."/>
            <person name="Dougan E. K."/>
            <person name="Thang M."/>
            <person name="Chan C."/>
        </authorList>
    </citation>
    <scope>NUCLEOTIDE SEQUENCE [LARGE SCALE GENOMIC DNA]</scope>
</reference>
<dbReference type="EMBL" id="CAXAMM010002891">
    <property type="protein sequence ID" value="CAK8997765.1"/>
    <property type="molecule type" value="Genomic_DNA"/>
</dbReference>
<organism evidence="1 2">
    <name type="scientific">Durusdinium trenchii</name>
    <dbReference type="NCBI Taxonomy" id="1381693"/>
    <lineage>
        <taxon>Eukaryota</taxon>
        <taxon>Sar</taxon>
        <taxon>Alveolata</taxon>
        <taxon>Dinophyceae</taxon>
        <taxon>Suessiales</taxon>
        <taxon>Symbiodiniaceae</taxon>
        <taxon>Durusdinium</taxon>
    </lineage>
</organism>
<evidence type="ECO:0008006" key="3">
    <source>
        <dbReference type="Google" id="ProtNLM"/>
    </source>
</evidence>
<accession>A0ABP0I5B3</accession>
<sequence length="373" mass="42646">MDDRLTLYGIGVGHAVGGLTGAEDPPVKVMRGHAAQQECPNTSGPEPRARTLKFHRDSGGGELSIGPGWLAKLNPELYRKRLKQAFLLAVVEQRLNDLPKDPKRREGARQTLLRRRNSIQQGVIVELAEGPDWRLLAEEMQKRHPIVLQSAGWLPLSRSSNGFFTLQGLELRIFERLDSEAWKSVDLAGVTKFGLEETAGEYRVSITLPKSRFWLVAHSKDLAKQWRRSLRLALAIAASKRGKLALEVPLETIATHVRQHSRRRAWKLLVLGHEHWWARQRWLSECAQLMEVKAVLRVWRRMRQVYEIYQKRHAKEEGEEESCRRISPEVVMKELRHKAITWMQNKAREIAKWLGLSSEGRSAVSNVVSPGEN</sequence>